<accession>A0A937F7S9</accession>
<keyword evidence="2" id="KW-1185">Reference proteome</keyword>
<reference evidence="1" key="1">
    <citation type="submission" date="2021-01" db="EMBL/GenBank/DDBJ databases">
        <title>Fulvivirga kasyanovii gen. nov., sp nov., a novel member of the phylum Bacteroidetes isolated from seawater in a mussel farm.</title>
        <authorList>
            <person name="Zhao L.-H."/>
            <person name="Wang Z.-J."/>
        </authorList>
    </citation>
    <scope>NUCLEOTIDE SEQUENCE</scope>
    <source>
        <strain evidence="1">2943</strain>
    </source>
</reference>
<gene>
    <name evidence="1" type="ORF">JL102_14255</name>
</gene>
<proteinExistence type="predicted"/>
<dbReference type="RefSeq" id="WP_202245085.1">
    <property type="nucleotide sequence ID" value="NZ_JAESIY010000007.1"/>
</dbReference>
<protein>
    <submittedName>
        <fullName evidence="1">Uncharacterized protein</fullName>
    </submittedName>
</protein>
<comment type="caution">
    <text evidence="1">The sequence shown here is derived from an EMBL/GenBank/DDBJ whole genome shotgun (WGS) entry which is preliminary data.</text>
</comment>
<evidence type="ECO:0000313" key="2">
    <source>
        <dbReference type="Proteomes" id="UP000659388"/>
    </source>
</evidence>
<name>A0A937F7S9_9BACT</name>
<sequence>MKKLFLIFIVFAACRSEDADPDNSRLGLDFYPIEVGTFQVYQVDRIDYRITGEIERSSYELKVEVVDSFYNQTGTLTYITHQSKRSDKNTDWQFSTAWPVRITPYQIVQTEDNIPYIKLSLPIENGKEWDGNASNTYEEDIYKMDSINSLYITPLSDTINSTLTVIQSDNQDFTVQQDRRYEIYARSIGLVYKEDISLQYCTDPKCIGQQQVIEGKEYRQYLIDYGKN</sequence>
<dbReference type="AlphaFoldDB" id="A0A937F7S9"/>
<organism evidence="1 2">
    <name type="scientific">Fulvivirga sediminis</name>
    <dbReference type="NCBI Taxonomy" id="2803949"/>
    <lineage>
        <taxon>Bacteria</taxon>
        <taxon>Pseudomonadati</taxon>
        <taxon>Bacteroidota</taxon>
        <taxon>Cytophagia</taxon>
        <taxon>Cytophagales</taxon>
        <taxon>Fulvivirgaceae</taxon>
        <taxon>Fulvivirga</taxon>
    </lineage>
</organism>
<dbReference type="EMBL" id="JAESIY010000007">
    <property type="protein sequence ID" value="MBL3657305.1"/>
    <property type="molecule type" value="Genomic_DNA"/>
</dbReference>
<evidence type="ECO:0000313" key="1">
    <source>
        <dbReference type="EMBL" id="MBL3657305.1"/>
    </source>
</evidence>
<dbReference type="Proteomes" id="UP000659388">
    <property type="component" value="Unassembled WGS sequence"/>
</dbReference>